<evidence type="ECO:0000256" key="4">
    <source>
        <dbReference type="ARBA" id="ARBA00022692"/>
    </source>
</evidence>
<dbReference type="RefSeq" id="WP_220205291.1">
    <property type="nucleotide sequence ID" value="NZ_BNJK01000001.1"/>
</dbReference>
<evidence type="ECO:0000256" key="5">
    <source>
        <dbReference type="ARBA" id="ARBA00022989"/>
    </source>
</evidence>
<evidence type="ECO:0000256" key="7">
    <source>
        <dbReference type="SAM" id="Phobius"/>
    </source>
</evidence>
<evidence type="ECO:0000313" key="10">
    <source>
        <dbReference type="Proteomes" id="UP000597444"/>
    </source>
</evidence>
<keyword evidence="10" id="KW-1185">Reference proteome</keyword>
<dbReference type="Gene3D" id="1.20.1250.20">
    <property type="entry name" value="MFS general substrate transporter like domains"/>
    <property type="match status" value="2"/>
</dbReference>
<evidence type="ECO:0000256" key="6">
    <source>
        <dbReference type="ARBA" id="ARBA00023136"/>
    </source>
</evidence>
<dbReference type="Proteomes" id="UP000597444">
    <property type="component" value="Unassembled WGS sequence"/>
</dbReference>
<evidence type="ECO:0000256" key="2">
    <source>
        <dbReference type="ARBA" id="ARBA00008335"/>
    </source>
</evidence>
<feature type="transmembrane region" description="Helical" evidence="7">
    <location>
        <begin position="148"/>
        <end position="169"/>
    </location>
</feature>
<feature type="transmembrane region" description="Helical" evidence="7">
    <location>
        <begin position="282"/>
        <end position="299"/>
    </location>
</feature>
<feature type="transmembrane region" description="Helical" evidence="7">
    <location>
        <begin position="57"/>
        <end position="77"/>
    </location>
</feature>
<feature type="transmembrane region" description="Helical" evidence="7">
    <location>
        <begin position="250"/>
        <end position="270"/>
    </location>
</feature>
<feature type="transmembrane region" description="Helical" evidence="7">
    <location>
        <begin position="368"/>
        <end position="388"/>
    </location>
</feature>
<proteinExistence type="inferred from homology"/>
<protein>
    <recommendedName>
        <fullName evidence="8">Major facilitator superfamily (MFS) profile domain-containing protein</fullName>
    </recommendedName>
</protein>
<evidence type="ECO:0000256" key="3">
    <source>
        <dbReference type="ARBA" id="ARBA00022448"/>
    </source>
</evidence>
<feature type="domain" description="Major facilitator superfamily (MFS) profile" evidence="8">
    <location>
        <begin position="1"/>
        <end position="393"/>
    </location>
</feature>
<organism evidence="9 10">
    <name type="scientific">Reticulibacter mediterranei</name>
    <dbReference type="NCBI Taxonomy" id="2778369"/>
    <lineage>
        <taxon>Bacteria</taxon>
        <taxon>Bacillati</taxon>
        <taxon>Chloroflexota</taxon>
        <taxon>Ktedonobacteria</taxon>
        <taxon>Ktedonobacterales</taxon>
        <taxon>Reticulibacteraceae</taxon>
        <taxon>Reticulibacter</taxon>
    </lineage>
</organism>
<evidence type="ECO:0000259" key="8">
    <source>
        <dbReference type="PROSITE" id="PS50850"/>
    </source>
</evidence>
<dbReference type="EMBL" id="BNJK01000001">
    <property type="protein sequence ID" value="GHO94563.1"/>
    <property type="molecule type" value="Genomic_DNA"/>
</dbReference>
<dbReference type="InterPro" id="IPR020846">
    <property type="entry name" value="MFS_dom"/>
</dbReference>
<keyword evidence="4 7" id="KW-0812">Transmembrane</keyword>
<dbReference type="PANTHER" id="PTHR23514">
    <property type="entry name" value="BYPASS OF STOP CODON PROTEIN 6"/>
    <property type="match status" value="1"/>
</dbReference>
<feature type="transmembrane region" description="Helical" evidence="7">
    <location>
        <begin position="109"/>
        <end position="127"/>
    </location>
</feature>
<accession>A0A8J3IJ23</accession>
<feature type="transmembrane region" description="Helical" evidence="7">
    <location>
        <begin position="214"/>
        <end position="238"/>
    </location>
</feature>
<dbReference type="AlphaFoldDB" id="A0A8J3IJ23"/>
<reference evidence="9" key="1">
    <citation type="submission" date="2020-10" db="EMBL/GenBank/DDBJ databases">
        <title>Taxonomic study of unclassified bacteria belonging to the class Ktedonobacteria.</title>
        <authorList>
            <person name="Yabe S."/>
            <person name="Wang C.M."/>
            <person name="Zheng Y."/>
            <person name="Sakai Y."/>
            <person name="Cavaletti L."/>
            <person name="Monciardini P."/>
            <person name="Donadio S."/>
        </authorList>
    </citation>
    <scope>NUCLEOTIDE SEQUENCE</scope>
    <source>
        <strain evidence="9">ID150040</strain>
    </source>
</reference>
<keyword evidence="6 7" id="KW-0472">Membrane</keyword>
<dbReference type="GO" id="GO:0022857">
    <property type="term" value="F:transmembrane transporter activity"/>
    <property type="evidence" value="ECO:0007669"/>
    <property type="project" value="InterPro"/>
</dbReference>
<dbReference type="InterPro" id="IPR011701">
    <property type="entry name" value="MFS"/>
</dbReference>
<feature type="transmembrane region" description="Helical" evidence="7">
    <location>
        <begin position="175"/>
        <end position="193"/>
    </location>
</feature>
<feature type="transmembrane region" description="Helical" evidence="7">
    <location>
        <begin position="305"/>
        <end position="329"/>
    </location>
</feature>
<dbReference type="PROSITE" id="PS50850">
    <property type="entry name" value="MFS"/>
    <property type="match status" value="1"/>
</dbReference>
<evidence type="ECO:0000256" key="1">
    <source>
        <dbReference type="ARBA" id="ARBA00004651"/>
    </source>
</evidence>
<dbReference type="InterPro" id="IPR036259">
    <property type="entry name" value="MFS_trans_sf"/>
</dbReference>
<feature type="transmembrane region" description="Helical" evidence="7">
    <location>
        <begin position="341"/>
        <end position="362"/>
    </location>
</feature>
<dbReference type="PANTHER" id="PTHR23514:SF3">
    <property type="entry name" value="BYPASS OF STOP CODON PROTEIN 6"/>
    <property type="match status" value="1"/>
</dbReference>
<name>A0A8J3IJ23_9CHLR</name>
<keyword evidence="3" id="KW-0813">Transport</keyword>
<keyword evidence="5 7" id="KW-1133">Transmembrane helix</keyword>
<feature type="transmembrane region" description="Helical" evidence="7">
    <location>
        <begin position="84"/>
        <end position="103"/>
    </location>
</feature>
<comment type="subcellular location">
    <subcellularLocation>
        <location evidence="1">Cell membrane</location>
        <topology evidence="1">Multi-pass membrane protein</topology>
    </subcellularLocation>
</comment>
<evidence type="ECO:0000313" key="9">
    <source>
        <dbReference type="EMBL" id="GHO94563.1"/>
    </source>
</evidence>
<dbReference type="Pfam" id="PF07690">
    <property type="entry name" value="MFS_1"/>
    <property type="match status" value="1"/>
</dbReference>
<comment type="caution">
    <text evidence="9">The sequence shown here is derived from an EMBL/GenBank/DDBJ whole genome shotgun (WGS) entry which is preliminary data.</text>
</comment>
<dbReference type="InterPro" id="IPR051788">
    <property type="entry name" value="MFS_Transporter"/>
</dbReference>
<gene>
    <name evidence="9" type="ORF">KSF_046110</name>
</gene>
<sequence>MEETVTKNQERMIFVRDALTWQTYILLGIYAYIQAGLGPVMPFLGKELHLNYTQESLHLSLFALGMLLAGLCGDYVARYGGHRMTFNGGAIGMALGAICFSLSQQPFFTLASAFIMGCLGSFLLVDIQTVLSDHHGEHRTIALTEANIVASGGAGLAPLLLGALVLVGVNWRGIFVLPIVLIVALFFCLRRVAFPEIRRGEAVKQHSSRQRLPLVFWLYWGIIVLSVSVEFCMSFWGAQFLVSVVGLPRATASVVMGLFFFMAVIARLIGSRLVRFLPADRLLLLFLAVVLLGFPFFWLGPTILLHILGLCVTGIGVANLFPLTLSAAIHQSSASADIASARCTFAAGLAVLGAPLALGWMADAVGLQPAYGIVPVLVVIAGGIAFLARRWTIAKRF</sequence>
<dbReference type="GO" id="GO:0005886">
    <property type="term" value="C:plasma membrane"/>
    <property type="evidence" value="ECO:0007669"/>
    <property type="project" value="UniProtKB-SubCell"/>
</dbReference>
<feature type="transmembrane region" description="Helical" evidence="7">
    <location>
        <begin position="21"/>
        <end position="45"/>
    </location>
</feature>
<comment type="similarity">
    <text evidence="2">Belongs to the major facilitator superfamily.</text>
</comment>
<dbReference type="SUPFAM" id="SSF103473">
    <property type="entry name" value="MFS general substrate transporter"/>
    <property type="match status" value="1"/>
</dbReference>